<comment type="caution">
    <text evidence="1">The sequence shown here is derived from an EMBL/GenBank/DDBJ whole genome shotgun (WGS) entry which is preliminary data.</text>
</comment>
<organism evidence="1 2">
    <name type="scientific">Enterococcus faecium</name>
    <name type="common">Streptococcus faecium</name>
    <dbReference type="NCBI Taxonomy" id="1352"/>
    <lineage>
        <taxon>Bacteria</taxon>
        <taxon>Bacillati</taxon>
        <taxon>Bacillota</taxon>
        <taxon>Bacilli</taxon>
        <taxon>Lactobacillales</taxon>
        <taxon>Enterococcaceae</taxon>
        <taxon>Enterococcus</taxon>
    </lineage>
</organism>
<dbReference type="Proteomes" id="UP000070452">
    <property type="component" value="Unassembled WGS sequence"/>
</dbReference>
<evidence type="ECO:0000313" key="1">
    <source>
        <dbReference type="EMBL" id="KWX18908.1"/>
    </source>
</evidence>
<reference evidence="1 2" key="1">
    <citation type="submission" date="2016-01" db="EMBL/GenBank/DDBJ databases">
        <title>Molecular Mechanisms for transfer of large genomic segments between Enterococcus faecium strains.</title>
        <authorList>
            <person name="Garcia-Solache M.A."/>
            <person name="Lebreton F."/>
            <person name="Mclaughlin R.E."/>
            <person name="Whiteaker J.D."/>
            <person name="Gilmore M.S."/>
            <person name="Rice L.B."/>
        </authorList>
    </citation>
    <scope>NUCLEOTIDE SEQUENCE [LARGE SCALE GENOMIC DNA]</scope>
    <source>
        <strain evidence="1 2">D344RRF x C68</strain>
    </source>
</reference>
<gene>
    <name evidence="1" type="ORF">AWT83_10675</name>
</gene>
<dbReference type="RefSeq" id="WP_002317985.1">
    <property type="nucleotide sequence ID" value="NZ_CP114617.1"/>
</dbReference>
<dbReference type="EMBL" id="LRHK01000001">
    <property type="protein sequence ID" value="KWX18908.1"/>
    <property type="molecule type" value="Genomic_DNA"/>
</dbReference>
<accession>A0A132P9A4</accession>
<dbReference type="AlphaFoldDB" id="A0A132P9A4"/>
<name>A0A132P9A4_ENTFC</name>
<protein>
    <submittedName>
        <fullName evidence="1">Uncharacterized protein</fullName>
    </submittedName>
</protein>
<sequence>MSISFDKLKTALKSTKLPVFRDKARLGTMYPYIVYSNVSNSKKMASGKVYKKLTYYQISFFTLGTERDLSVIEEALQNAGIPYSDFTGIQGDENDDTVTNYYTYVRCVENAK</sequence>
<evidence type="ECO:0000313" key="2">
    <source>
        <dbReference type="Proteomes" id="UP000070452"/>
    </source>
</evidence>
<proteinExistence type="predicted"/>